<keyword evidence="2" id="KW-1185">Reference proteome</keyword>
<reference evidence="2" key="1">
    <citation type="submission" date="2019-05" db="EMBL/GenBank/DDBJ databases">
        <title>Complete genome sequencing of Absiella argi strain JCM 30884.</title>
        <authorList>
            <person name="Sakamoto M."/>
            <person name="Murakami T."/>
            <person name="Mori H."/>
        </authorList>
    </citation>
    <scope>NUCLEOTIDE SEQUENCE [LARGE SCALE GENOMIC DNA]</scope>
    <source>
        <strain evidence="2">JCM 30884</strain>
    </source>
</reference>
<evidence type="ECO:0000313" key="2">
    <source>
        <dbReference type="Proteomes" id="UP000464754"/>
    </source>
</evidence>
<dbReference type="EMBL" id="AP019695">
    <property type="protein sequence ID" value="BBK23002.1"/>
    <property type="molecule type" value="Genomic_DNA"/>
</dbReference>
<sequence length="89" mass="10753">MEELYLRYQSHLLKKKQEASFKKWLYIDITAKELLAIYKDKNLEVCNKAMLSMMLEGDTFLITPKKLYSENLVIRYYVDNLNIGRRHIY</sequence>
<proteinExistence type="predicted"/>
<organism evidence="1 2">
    <name type="scientific">Amedibacterium intestinale</name>
    <dbReference type="NCBI Taxonomy" id="2583452"/>
    <lineage>
        <taxon>Bacteria</taxon>
        <taxon>Bacillati</taxon>
        <taxon>Bacillota</taxon>
        <taxon>Erysipelotrichia</taxon>
        <taxon>Erysipelotrichales</taxon>
        <taxon>Erysipelotrichaceae</taxon>
        <taxon>Amedibacterium</taxon>
    </lineage>
</organism>
<dbReference type="Proteomes" id="UP000464754">
    <property type="component" value="Chromosome"/>
</dbReference>
<accession>A0A6N4TLP8</accession>
<dbReference type="KEGG" id="aarg:Aargi30884_19050"/>
<protein>
    <submittedName>
        <fullName evidence="1">Uncharacterized protein</fullName>
    </submittedName>
</protein>
<evidence type="ECO:0000313" key="1">
    <source>
        <dbReference type="EMBL" id="BBK23002.1"/>
    </source>
</evidence>
<dbReference type="RefSeq" id="WP_163052132.1">
    <property type="nucleotide sequence ID" value="NZ_AP019695.1"/>
</dbReference>
<gene>
    <name evidence="1" type="ORF">Aargi30884_19050</name>
</gene>
<dbReference type="AlphaFoldDB" id="A0A6N4TLP8"/>
<name>A0A6N4TLP8_9FIRM</name>